<dbReference type="PANTHER" id="PTHR36302:SF1">
    <property type="entry name" value="COPPER CHAPERONE PCU(A)C"/>
    <property type="match status" value="1"/>
</dbReference>
<dbReference type="InterPro" id="IPR007410">
    <property type="entry name" value="LpqE-like"/>
</dbReference>
<sequence length="161" mass="17231">MSLKSTLIATLAAFILATPALAEIEIHDPYARSSNAMAGAAFMVIHNSGDTDDHLMGVTSDAAQRVELHTHIEDENGVMRMIHVEDGFVVPAASDILLQRGGNHVMFMGLTAPFVQDDIITIILVFENAGEVTVEIPVVQVESTSPSWTTGPTVKAALLHL</sequence>
<evidence type="ECO:0000313" key="3">
    <source>
        <dbReference type="Proteomes" id="UP000004688"/>
    </source>
</evidence>
<dbReference type="SUPFAM" id="SSF110087">
    <property type="entry name" value="DR1885-like metal-binding protein"/>
    <property type="match status" value="1"/>
</dbReference>
<feature type="chain" id="PRO_5004102158" description="Copper-binding protein" evidence="1">
    <location>
        <begin position="23"/>
        <end position="161"/>
    </location>
</feature>
<dbReference type="PANTHER" id="PTHR36302">
    <property type="entry name" value="BLR7088 PROTEIN"/>
    <property type="match status" value="1"/>
</dbReference>
<dbReference type="InterPro" id="IPR036182">
    <property type="entry name" value="PCuAC_sf"/>
</dbReference>
<dbReference type="STRING" id="391616.OA238_c33320"/>
<dbReference type="Pfam" id="PF04314">
    <property type="entry name" value="PCuAC"/>
    <property type="match status" value="1"/>
</dbReference>
<dbReference type="Proteomes" id="UP000004688">
    <property type="component" value="Chromosome"/>
</dbReference>
<feature type="signal peptide" evidence="1">
    <location>
        <begin position="1"/>
        <end position="22"/>
    </location>
</feature>
<protein>
    <recommendedName>
        <fullName evidence="4">Copper-binding protein</fullName>
    </recommendedName>
</protein>
<dbReference type="RefSeq" id="WP_015496329.1">
    <property type="nucleotide sequence ID" value="NC_020908.1"/>
</dbReference>
<gene>
    <name evidence="2" type="ORF">OA238_c33320</name>
</gene>
<evidence type="ECO:0000256" key="1">
    <source>
        <dbReference type="SAM" id="SignalP"/>
    </source>
</evidence>
<dbReference type="HOGENOM" id="CLU_100939_2_2_5"/>
<evidence type="ECO:0008006" key="4">
    <source>
        <dbReference type="Google" id="ProtNLM"/>
    </source>
</evidence>
<dbReference type="Gene3D" id="2.60.40.1890">
    <property type="entry name" value="PCu(A)C copper chaperone"/>
    <property type="match status" value="1"/>
</dbReference>
<dbReference type="InterPro" id="IPR058248">
    <property type="entry name" value="Lxx211020-like"/>
</dbReference>
<dbReference type="EMBL" id="CP003742">
    <property type="protein sequence ID" value="AGI73313.1"/>
    <property type="molecule type" value="Genomic_DNA"/>
</dbReference>
<dbReference type="OrthoDB" id="9796962at2"/>
<proteinExistence type="predicted"/>
<dbReference type="eggNOG" id="COG2847">
    <property type="taxonomic scope" value="Bacteria"/>
</dbReference>
<reference evidence="2 3" key="1">
    <citation type="journal article" date="2013" name="PLoS ONE">
        <title>Poles Apart: Arctic and Antarctic Octadecabacter strains Share High Genome Plasticity and a New Type of Xanthorhodopsin.</title>
        <authorList>
            <person name="Vollmers J."/>
            <person name="Voget S."/>
            <person name="Dietrich S."/>
            <person name="Gollnow K."/>
            <person name="Smits M."/>
            <person name="Meyer K."/>
            <person name="Brinkhoff T."/>
            <person name="Simon M."/>
            <person name="Daniel R."/>
        </authorList>
    </citation>
    <scope>NUCLEOTIDE SEQUENCE [LARGE SCALE GENOMIC DNA]</scope>
    <source>
        <strain evidence="2 3">238</strain>
    </source>
</reference>
<keyword evidence="1" id="KW-0732">Signal</keyword>
<accession>M9RNI4</accession>
<dbReference type="AlphaFoldDB" id="M9RNI4"/>
<dbReference type="KEGG" id="oar:OA238_c33320"/>
<evidence type="ECO:0000313" key="2">
    <source>
        <dbReference type="EMBL" id="AGI73313.1"/>
    </source>
</evidence>
<keyword evidence="3" id="KW-1185">Reference proteome</keyword>
<name>M9RNI4_9RHOB</name>
<organism evidence="2 3">
    <name type="scientific">Octadecabacter arcticus 238</name>
    <dbReference type="NCBI Taxonomy" id="391616"/>
    <lineage>
        <taxon>Bacteria</taxon>
        <taxon>Pseudomonadati</taxon>
        <taxon>Pseudomonadota</taxon>
        <taxon>Alphaproteobacteria</taxon>
        <taxon>Rhodobacterales</taxon>
        <taxon>Roseobacteraceae</taxon>
        <taxon>Octadecabacter</taxon>
    </lineage>
</organism>